<evidence type="ECO:0000256" key="9">
    <source>
        <dbReference type="ARBA" id="ARBA00022853"/>
    </source>
</evidence>
<dbReference type="GO" id="GO:0005634">
    <property type="term" value="C:nucleus"/>
    <property type="evidence" value="ECO:0007669"/>
    <property type="project" value="UniProtKB-SubCell"/>
</dbReference>
<sequence length="430" mass="48050">MLAEFQKATRYLSPEAKGLAIGSMPQLAQAHNRHAAKPLTVCKNETISNLELPEPSQAAATAAAIAKASIGTVNCVNSSDSSPSLATTTGSNVTVPDTFHFVCYVPIGGFLYELDGLTSEPINHGPLKNPNDQFAWTEQCADVLKERMQEQDVRYNLLAVVPDRRVALTKRMQMLKRNRQLIQDILFRMCQFDHASKSLHCSNSNNITVTTATATTTNITTTITTTVSINHENPHNQSNCRHHLHSHLIQEKYKSSPSEHFINDENCVHLPNSSPSLYVGKQYNPPCIEKCSPTSTNMHNCINSINTNNNNLDKNKHESSDDFENSRSIKTRSATRAAKQTIYENHNYPESGLSKSIHQKHNNSLSGTILTDSIHSPTNDDYSTFCFSSRKRSSYSSPNEHNDPDCWDCQHKKPYLHMPQQDDINNNNNN</sequence>
<keyword evidence="5" id="KW-0645">Protease</keyword>
<comment type="similarity">
    <text evidence="3">Belongs to the peptidase C12 family. BAP1 subfamily.</text>
</comment>
<dbReference type="InterPro" id="IPR001578">
    <property type="entry name" value="Peptidase_C12_UCH"/>
</dbReference>
<protein>
    <recommendedName>
        <fullName evidence="4">ubiquitinyl hydrolase 1</fullName>
        <ecNumber evidence="4">3.4.19.12</ecNumber>
    </recommendedName>
</protein>
<evidence type="ECO:0000256" key="4">
    <source>
        <dbReference type="ARBA" id="ARBA00012759"/>
    </source>
</evidence>
<feature type="region of interest" description="Disordered" evidence="11">
    <location>
        <begin position="307"/>
        <end position="358"/>
    </location>
</feature>
<dbReference type="Pfam" id="PF01088">
    <property type="entry name" value="Peptidase_C12"/>
    <property type="match status" value="1"/>
</dbReference>
<dbReference type="EC" id="3.4.19.12" evidence="4"/>
<dbReference type="InterPro" id="IPR036959">
    <property type="entry name" value="Peptidase_C12_UCH_sf"/>
</dbReference>
<feature type="compositionally biased region" description="Basic and acidic residues" evidence="11">
    <location>
        <begin position="313"/>
        <end position="327"/>
    </location>
</feature>
<evidence type="ECO:0000256" key="3">
    <source>
        <dbReference type="ARBA" id="ARBA00007182"/>
    </source>
</evidence>
<comment type="subcellular location">
    <subcellularLocation>
        <location evidence="2">Nucleus</location>
    </subcellularLocation>
</comment>
<dbReference type="InterPro" id="IPR038765">
    <property type="entry name" value="Papain-like_cys_pep_sf"/>
</dbReference>
<keyword evidence="10" id="KW-0539">Nucleus</keyword>
<evidence type="ECO:0000256" key="5">
    <source>
        <dbReference type="ARBA" id="ARBA00022670"/>
    </source>
</evidence>
<organism evidence="13 14">
    <name type="scientific">Schistosoma mattheei</name>
    <dbReference type="NCBI Taxonomy" id="31246"/>
    <lineage>
        <taxon>Eukaryota</taxon>
        <taxon>Metazoa</taxon>
        <taxon>Spiralia</taxon>
        <taxon>Lophotrochozoa</taxon>
        <taxon>Platyhelminthes</taxon>
        <taxon>Trematoda</taxon>
        <taxon>Digenea</taxon>
        <taxon>Strigeidida</taxon>
        <taxon>Schistosomatoidea</taxon>
        <taxon>Schistosomatidae</taxon>
        <taxon>Schistosoma</taxon>
    </lineage>
</organism>
<evidence type="ECO:0000256" key="2">
    <source>
        <dbReference type="ARBA" id="ARBA00004123"/>
    </source>
</evidence>
<dbReference type="GO" id="GO:0004843">
    <property type="term" value="F:cysteine-type deubiquitinase activity"/>
    <property type="evidence" value="ECO:0007669"/>
    <property type="project" value="UniProtKB-EC"/>
</dbReference>
<evidence type="ECO:0000313" key="13">
    <source>
        <dbReference type="Proteomes" id="UP000050791"/>
    </source>
</evidence>
<evidence type="ECO:0000256" key="8">
    <source>
        <dbReference type="ARBA" id="ARBA00022807"/>
    </source>
</evidence>
<dbReference type="Proteomes" id="UP000050791">
    <property type="component" value="Unassembled WGS sequence"/>
</dbReference>
<dbReference type="GO" id="GO:0005737">
    <property type="term" value="C:cytoplasm"/>
    <property type="evidence" value="ECO:0007669"/>
    <property type="project" value="TreeGrafter"/>
</dbReference>
<evidence type="ECO:0000256" key="7">
    <source>
        <dbReference type="ARBA" id="ARBA00022801"/>
    </source>
</evidence>
<proteinExistence type="inferred from homology"/>
<evidence type="ECO:0000256" key="6">
    <source>
        <dbReference type="ARBA" id="ARBA00022786"/>
    </source>
</evidence>
<keyword evidence="6" id="KW-0833">Ubl conjugation pathway</keyword>
<keyword evidence="8" id="KW-0788">Thiol protease</keyword>
<evidence type="ECO:0000256" key="10">
    <source>
        <dbReference type="ARBA" id="ARBA00023242"/>
    </source>
</evidence>
<name>A0AA85BDL4_9TREM</name>
<dbReference type="SUPFAM" id="SSF54001">
    <property type="entry name" value="Cysteine proteinases"/>
    <property type="match status" value="1"/>
</dbReference>
<dbReference type="Gene3D" id="3.40.532.10">
    <property type="entry name" value="Peptidase C12, ubiquitin carboxyl-terminal hydrolase"/>
    <property type="match status" value="1"/>
</dbReference>
<feature type="domain" description="UCH catalytic" evidence="12">
    <location>
        <begin position="2"/>
        <end position="149"/>
    </location>
</feature>
<evidence type="ECO:0000259" key="12">
    <source>
        <dbReference type="Pfam" id="PF01088"/>
    </source>
</evidence>
<evidence type="ECO:0000313" key="14">
    <source>
        <dbReference type="WBParaSite" id="SMTH1_44240.2"/>
    </source>
</evidence>
<dbReference type="GO" id="GO:0006511">
    <property type="term" value="P:ubiquitin-dependent protein catabolic process"/>
    <property type="evidence" value="ECO:0007669"/>
    <property type="project" value="InterPro"/>
</dbReference>
<dbReference type="WBParaSite" id="SMTH1_44240.2">
    <property type="protein sequence ID" value="SMTH1_44240.2"/>
    <property type="gene ID" value="SMTH1_44240"/>
</dbReference>
<keyword evidence="9" id="KW-0156">Chromatin regulator</keyword>
<evidence type="ECO:0000256" key="1">
    <source>
        <dbReference type="ARBA" id="ARBA00000707"/>
    </source>
</evidence>
<dbReference type="PANTHER" id="PTHR10589">
    <property type="entry name" value="UBIQUITIN CARBOXYL-TERMINAL HYDROLASE"/>
    <property type="match status" value="1"/>
</dbReference>
<keyword evidence="7" id="KW-0378">Hydrolase</keyword>
<accession>A0AA85BDL4</accession>
<dbReference type="GO" id="GO:0006325">
    <property type="term" value="P:chromatin organization"/>
    <property type="evidence" value="ECO:0007669"/>
    <property type="project" value="UniProtKB-KW"/>
</dbReference>
<reference evidence="14" key="1">
    <citation type="submission" date="2023-11" db="UniProtKB">
        <authorList>
            <consortium name="WormBaseParasite"/>
        </authorList>
    </citation>
    <scope>IDENTIFICATION</scope>
</reference>
<dbReference type="PANTHER" id="PTHR10589:SF28">
    <property type="entry name" value="UBIQUITIN CARBOXYL-TERMINAL HYDROLASE BAP1"/>
    <property type="match status" value="1"/>
</dbReference>
<comment type="catalytic activity">
    <reaction evidence="1">
        <text>Thiol-dependent hydrolysis of ester, thioester, amide, peptide and isopeptide bonds formed by the C-terminal Gly of ubiquitin (a 76-residue protein attached to proteins as an intracellular targeting signal).</text>
        <dbReference type="EC" id="3.4.19.12"/>
    </reaction>
</comment>
<dbReference type="GO" id="GO:0016579">
    <property type="term" value="P:protein deubiquitination"/>
    <property type="evidence" value="ECO:0007669"/>
    <property type="project" value="TreeGrafter"/>
</dbReference>
<evidence type="ECO:0000256" key="11">
    <source>
        <dbReference type="SAM" id="MobiDB-lite"/>
    </source>
</evidence>
<dbReference type="AlphaFoldDB" id="A0AA85BDL4"/>